<reference evidence="2" key="1">
    <citation type="journal article" date="2013" name="J. Plant Res.">
        <title>Effect of fungi and light on seed germination of three Opuntia species from semiarid lands of central Mexico.</title>
        <authorList>
            <person name="Delgado-Sanchez P."/>
            <person name="Jimenez-Bremont J.F."/>
            <person name="Guerrero-Gonzalez Mde L."/>
            <person name="Flores J."/>
        </authorList>
    </citation>
    <scope>NUCLEOTIDE SEQUENCE</scope>
    <source>
        <tissue evidence="2">Cladode</tissue>
    </source>
</reference>
<sequence length="122" mass="14145">MNNLLPLLQLPFRALHKLSMRPHGVEIPRPRKRPPKLGNLPRSLIDGNNIPTLHLLLPQSFNHLSPKVINRLHIRRLQRQLPRLRRTSGHRRAVNLDLHHLAFNHLGLLLDSHTNCSTKCLH</sequence>
<protein>
    <submittedName>
        <fullName evidence="2">Uncharacterized protein</fullName>
    </submittedName>
</protein>
<feature type="region of interest" description="Disordered" evidence="1">
    <location>
        <begin position="24"/>
        <end position="43"/>
    </location>
</feature>
<evidence type="ECO:0000256" key="1">
    <source>
        <dbReference type="SAM" id="MobiDB-lite"/>
    </source>
</evidence>
<evidence type="ECO:0000313" key="2">
    <source>
        <dbReference type="EMBL" id="MBA4630663.1"/>
    </source>
</evidence>
<reference evidence="2" key="2">
    <citation type="submission" date="2020-07" db="EMBL/GenBank/DDBJ databases">
        <authorList>
            <person name="Vera ALvarez R."/>
            <person name="Arias-Moreno D.M."/>
            <person name="Jimenez-Jacinto V."/>
            <person name="Jimenez-Bremont J.F."/>
            <person name="Swaminathan K."/>
            <person name="Moose S.P."/>
            <person name="Guerrero-Gonzalez M.L."/>
            <person name="Marino-Ramirez L."/>
            <person name="Landsman D."/>
            <person name="Rodriguez-Kessler M."/>
            <person name="Delgado-Sanchez P."/>
        </authorList>
    </citation>
    <scope>NUCLEOTIDE SEQUENCE</scope>
    <source>
        <tissue evidence="2">Cladode</tissue>
    </source>
</reference>
<organism evidence="2">
    <name type="scientific">Opuntia streptacantha</name>
    <name type="common">Prickly pear cactus</name>
    <name type="synonym">Opuntia cardona</name>
    <dbReference type="NCBI Taxonomy" id="393608"/>
    <lineage>
        <taxon>Eukaryota</taxon>
        <taxon>Viridiplantae</taxon>
        <taxon>Streptophyta</taxon>
        <taxon>Embryophyta</taxon>
        <taxon>Tracheophyta</taxon>
        <taxon>Spermatophyta</taxon>
        <taxon>Magnoliopsida</taxon>
        <taxon>eudicotyledons</taxon>
        <taxon>Gunneridae</taxon>
        <taxon>Pentapetalae</taxon>
        <taxon>Caryophyllales</taxon>
        <taxon>Cactineae</taxon>
        <taxon>Cactaceae</taxon>
        <taxon>Opuntioideae</taxon>
        <taxon>Opuntia</taxon>
    </lineage>
</organism>
<proteinExistence type="predicted"/>
<name>A0A7C9D3G4_OPUST</name>
<accession>A0A7C9D3G4</accession>
<dbReference type="EMBL" id="GISG01074627">
    <property type="protein sequence ID" value="MBA4630663.1"/>
    <property type="molecule type" value="Transcribed_RNA"/>
</dbReference>
<dbReference type="AlphaFoldDB" id="A0A7C9D3G4"/>